<keyword evidence="6" id="KW-1185">Reference proteome</keyword>
<name>A0A1I3X4I2_9BACL</name>
<gene>
    <name evidence="5" type="ORF">SAMN05518846_10929</name>
</gene>
<keyword evidence="2" id="KW-0238">DNA-binding</keyword>
<dbReference type="PRINTS" id="PR00037">
    <property type="entry name" value="HTHLACR"/>
</dbReference>
<evidence type="ECO:0000256" key="1">
    <source>
        <dbReference type="ARBA" id="ARBA00023015"/>
    </source>
</evidence>
<dbReference type="PANTHER" id="PTHR30363">
    <property type="entry name" value="HTH-TYPE TRANSCRIPTIONAL REGULATOR SRLR-RELATED"/>
    <property type="match status" value="1"/>
</dbReference>
<dbReference type="Gene3D" id="3.40.50.1360">
    <property type="match status" value="1"/>
</dbReference>
<dbReference type="Pfam" id="PF08220">
    <property type="entry name" value="HTH_DeoR"/>
    <property type="match status" value="1"/>
</dbReference>
<dbReference type="STRING" id="1884381.SAMN05518846_10929"/>
<dbReference type="SUPFAM" id="SSF46785">
    <property type="entry name" value="Winged helix' DNA-binding domain"/>
    <property type="match status" value="1"/>
</dbReference>
<dbReference type="InterPro" id="IPR014036">
    <property type="entry name" value="DeoR-like_C"/>
</dbReference>
<dbReference type="GO" id="GO:0003700">
    <property type="term" value="F:DNA-binding transcription factor activity"/>
    <property type="evidence" value="ECO:0007669"/>
    <property type="project" value="InterPro"/>
</dbReference>
<evidence type="ECO:0000259" key="4">
    <source>
        <dbReference type="PROSITE" id="PS51000"/>
    </source>
</evidence>
<evidence type="ECO:0000313" key="5">
    <source>
        <dbReference type="EMBL" id="SFK13756.1"/>
    </source>
</evidence>
<evidence type="ECO:0000256" key="2">
    <source>
        <dbReference type="ARBA" id="ARBA00023125"/>
    </source>
</evidence>
<dbReference type="Pfam" id="PF00455">
    <property type="entry name" value="DeoRC"/>
    <property type="match status" value="1"/>
</dbReference>
<dbReference type="InterPro" id="IPR037171">
    <property type="entry name" value="NagB/RpiA_transferase-like"/>
</dbReference>
<dbReference type="PANTHER" id="PTHR30363:SF44">
    <property type="entry name" value="AGA OPERON TRANSCRIPTIONAL REPRESSOR-RELATED"/>
    <property type="match status" value="1"/>
</dbReference>
<dbReference type="GO" id="GO:0003677">
    <property type="term" value="F:DNA binding"/>
    <property type="evidence" value="ECO:0007669"/>
    <property type="project" value="UniProtKB-KW"/>
</dbReference>
<dbReference type="SMART" id="SM01134">
    <property type="entry name" value="DeoRC"/>
    <property type="match status" value="1"/>
</dbReference>
<feature type="domain" description="HTH deoR-type" evidence="4">
    <location>
        <begin position="3"/>
        <end position="58"/>
    </location>
</feature>
<dbReference type="InterPro" id="IPR050313">
    <property type="entry name" value="Carb_Metab_HTH_regulators"/>
</dbReference>
<reference evidence="6" key="1">
    <citation type="submission" date="2016-10" db="EMBL/GenBank/DDBJ databases">
        <authorList>
            <person name="Varghese N."/>
            <person name="Submissions S."/>
        </authorList>
    </citation>
    <scope>NUCLEOTIDE SEQUENCE [LARGE SCALE GENOMIC DNA]</scope>
    <source>
        <strain evidence="6">OK042</strain>
    </source>
</reference>
<organism evidence="5 6">
    <name type="scientific">Brevibacillus centrosporus</name>
    <dbReference type="NCBI Taxonomy" id="54910"/>
    <lineage>
        <taxon>Bacteria</taxon>
        <taxon>Bacillati</taxon>
        <taxon>Bacillota</taxon>
        <taxon>Bacilli</taxon>
        <taxon>Bacillales</taxon>
        <taxon>Paenibacillaceae</taxon>
        <taxon>Brevibacillus</taxon>
    </lineage>
</organism>
<dbReference type="PROSITE" id="PS51000">
    <property type="entry name" value="HTH_DEOR_2"/>
    <property type="match status" value="1"/>
</dbReference>
<dbReference type="InterPro" id="IPR018356">
    <property type="entry name" value="Tscrpt_reg_HTH_DeoR_CS"/>
</dbReference>
<evidence type="ECO:0000256" key="3">
    <source>
        <dbReference type="ARBA" id="ARBA00023163"/>
    </source>
</evidence>
<dbReference type="InterPro" id="IPR036390">
    <property type="entry name" value="WH_DNA-bd_sf"/>
</dbReference>
<dbReference type="EMBL" id="FORT01000009">
    <property type="protein sequence ID" value="SFK13756.1"/>
    <property type="molecule type" value="Genomic_DNA"/>
</dbReference>
<dbReference type="Gene3D" id="1.10.10.10">
    <property type="entry name" value="Winged helix-like DNA-binding domain superfamily/Winged helix DNA-binding domain"/>
    <property type="match status" value="1"/>
</dbReference>
<dbReference type="SMART" id="SM00420">
    <property type="entry name" value="HTH_DEOR"/>
    <property type="match status" value="1"/>
</dbReference>
<protein>
    <submittedName>
        <fullName evidence="5">Transcriptional regulator, DeoR family</fullName>
    </submittedName>
</protein>
<keyword evidence="3" id="KW-0804">Transcription</keyword>
<dbReference type="InterPro" id="IPR036388">
    <property type="entry name" value="WH-like_DNA-bd_sf"/>
</dbReference>
<proteinExistence type="predicted"/>
<dbReference type="RefSeq" id="WP_092269822.1">
    <property type="nucleotide sequence ID" value="NZ_FORT01000009.1"/>
</dbReference>
<accession>A0A1I3X4I2</accession>
<dbReference type="PROSITE" id="PS00894">
    <property type="entry name" value="HTH_DEOR_1"/>
    <property type="match status" value="1"/>
</dbReference>
<dbReference type="SUPFAM" id="SSF100950">
    <property type="entry name" value="NagB/RpiA/CoA transferase-like"/>
    <property type="match status" value="1"/>
</dbReference>
<dbReference type="InterPro" id="IPR001034">
    <property type="entry name" value="DeoR_HTH"/>
</dbReference>
<keyword evidence="1" id="KW-0805">Transcription regulation</keyword>
<dbReference type="AlphaFoldDB" id="A0A1I3X4I2"/>
<dbReference type="Proteomes" id="UP000198915">
    <property type="component" value="Unassembled WGS sequence"/>
</dbReference>
<evidence type="ECO:0000313" key="6">
    <source>
        <dbReference type="Proteomes" id="UP000198915"/>
    </source>
</evidence>
<sequence length="254" mass="28873">MLNSTRQIQMKEFIEKQKNVTVQQLIEHFRVSDMTVRRDLVQLEKLGTFKRVHGGVVYTEDLEEDILLSIREDSHKPEKERIAEKAVSLVQEGQSVLLDAGSTTLEIARKLLAEKNITVITNAINIASLLSQNVNLQVIMTGGDVRHSTQSLVGPTTVQFLRQLQVDHAFIGCSGLSQQRGLMNSNMVEGEVKRTMMIVTRHVYVVADHTKFEQTAFNRFAGWEHVDAVISTKQVKEEYQREFQEKESPKLVLV</sequence>